<dbReference type="InterPro" id="IPR045595">
    <property type="entry name" value="SufBD_N"/>
</dbReference>
<feature type="domain" description="SUF system FeS cluster assembly SufBD core" evidence="2">
    <location>
        <begin position="229"/>
        <end position="470"/>
    </location>
</feature>
<dbReference type="EMBL" id="BAABDG010000002">
    <property type="protein sequence ID" value="GAA3892448.1"/>
    <property type="molecule type" value="Genomic_DNA"/>
</dbReference>
<evidence type="ECO:0000313" key="4">
    <source>
        <dbReference type="EMBL" id="GAA3892448.1"/>
    </source>
</evidence>
<dbReference type="Pfam" id="PF19295">
    <property type="entry name" value="SufBD_N"/>
    <property type="match status" value="1"/>
</dbReference>
<dbReference type="NCBIfam" id="NF008773">
    <property type="entry name" value="PRK11814.1"/>
    <property type="match status" value="1"/>
</dbReference>
<comment type="similarity">
    <text evidence="1">Belongs to the iron-sulfur cluster assembly SufBD family.</text>
</comment>
<evidence type="ECO:0000256" key="1">
    <source>
        <dbReference type="ARBA" id="ARBA00043967"/>
    </source>
</evidence>
<reference evidence="5" key="1">
    <citation type="journal article" date="2019" name="Int. J. Syst. Evol. Microbiol.">
        <title>The Global Catalogue of Microorganisms (GCM) 10K type strain sequencing project: providing services to taxonomists for standard genome sequencing and annotation.</title>
        <authorList>
            <consortium name="The Broad Institute Genomics Platform"/>
            <consortium name="The Broad Institute Genome Sequencing Center for Infectious Disease"/>
            <person name="Wu L."/>
            <person name="Ma J."/>
        </authorList>
    </citation>
    <scope>NUCLEOTIDE SEQUENCE [LARGE SCALE GENOMIC DNA]</scope>
    <source>
        <strain evidence="5">JCM 17201</strain>
    </source>
</reference>
<dbReference type="Pfam" id="PF01458">
    <property type="entry name" value="SUFBD_core"/>
    <property type="match status" value="1"/>
</dbReference>
<dbReference type="NCBIfam" id="TIGR01980">
    <property type="entry name" value="sufB"/>
    <property type="match status" value="1"/>
</dbReference>
<dbReference type="InterPro" id="IPR037284">
    <property type="entry name" value="SUF_FeS_clus_asmbl_SufBD_sf"/>
</dbReference>
<dbReference type="PANTHER" id="PTHR30508:SF1">
    <property type="entry name" value="UPF0051 PROTEIN ABCI8, CHLOROPLASTIC-RELATED"/>
    <property type="match status" value="1"/>
</dbReference>
<evidence type="ECO:0000313" key="5">
    <source>
        <dbReference type="Proteomes" id="UP001499994"/>
    </source>
</evidence>
<dbReference type="PANTHER" id="PTHR30508">
    <property type="entry name" value="FES CLUSTER ASSEMBLY PROTEIN SUF"/>
    <property type="match status" value="1"/>
</dbReference>
<dbReference type="SUPFAM" id="SSF101960">
    <property type="entry name" value="Stabilizer of iron transporter SufD"/>
    <property type="match status" value="1"/>
</dbReference>
<protein>
    <submittedName>
        <fullName evidence="4">Fe-S cluster assembly protein SufB</fullName>
    </submittedName>
</protein>
<name>A0ABP7L1T2_9GAMM</name>
<dbReference type="InterPro" id="IPR055346">
    <property type="entry name" value="Fe-S_cluster_assembly_SufBD"/>
</dbReference>
<evidence type="ECO:0000259" key="2">
    <source>
        <dbReference type="Pfam" id="PF01458"/>
    </source>
</evidence>
<dbReference type="InterPro" id="IPR000825">
    <property type="entry name" value="SUF_FeS_clus_asmbl_SufBD_core"/>
</dbReference>
<feature type="domain" description="SUF system FeS cluster assembly SufBD N-terminal" evidence="3">
    <location>
        <begin position="160"/>
        <end position="221"/>
    </location>
</feature>
<gene>
    <name evidence="4" type="primary">sufB</name>
    <name evidence="4" type="ORF">GCM10022405_17370</name>
</gene>
<dbReference type="Proteomes" id="UP001499994">
    <property type="component" value="Unassembled WGS sequence"/>
</dbReference>
<keyword evidence="5" id="KW-1185">Reference proteome</keyword>
<dbReference type="RefSeq" id="WP_346080339.1">
    <property type="nucleotide sequence ID" value="NZ_BAABDG010000002.1"/>
</dbReference>
<organism evidence="4 5">
    <name type="scientific">Gibbsiella dentisursi</name>
    <dbReference type="NCBI Taxonomy" id="796890"/>
    <lineage>
        <taxon>Bacteria</taxon>
        <taxon>Pseudomonadati</taxon>
        <taxon>Pseudomonadota</taxon>
        <taxon>Gammaproteobacteria</taxon>
        <taxon>Enterobacterales</taxon>
        <taxon>Yersiniaceae</taxon>
        <taxon>Gibbsiella</taxon>
    </lineage>
</organism>
<dbReference type="InterPro" id="IPR010231">
    <property type="entry name" value="SUF_FeS_clus_asmbl_SufB"/>
</dbReference>
<proteinExistence type="inferred from homology"/>
<comment type="caution">
    <text evidence="4">The sequence shown here is derived from an EMBL/GenBank/DDBJ whole genome shotgun (WGS) entry which is preliminary data.</text>
</comment>
<sequence length="499" mass="54900">MTRSNVDLPNDVQAWVGDGRYKEGFFTQLATDELANGINEDVVRAISAKRNEPEWMLEFRLEAYRAWLQMEEPHWLKAHYDKLDYQDYSYFSAPSCGNCDDACGSQPGAEQQTGAAMAEKSYLTQEVENAFNQLGVPVREGSEVAVDAIFDSVSVATTYREKLAESGVIFCSFGEAIQEHPDLVRKYLGRVVPHNDNFFAALNAAVASDGTFVYVPKGVRCPMELSTYFRINAAKTGQFERTILIADEGSYVSYIEGCSAPVRDSYQLHAAVVEVILHKDAEVKYSTVQNWFSGGESKGGILNFVTKRALCEGANSKMSWTQSETGSAITWKYPSVILQGDNSIGEFFSVALTSGHQQADTGTKMIHIGKNTKSTIIAKGISAGHSENTYRGLVKILPGAENARNFTQCDSMLIGPDSGAHTFPYVEVRNNSAQLEHEATTSKIGDDQLFYCLQRGISEDDAISMIVNGFCKDVFSELPLEFAVEAQKLLAISLEHSVG</sequence>
<evidence type="ECO:0000259" key="3">
    <source>
        <dbReference type="Pfam" id="PF19295"/>
    </source>
</evidence>
<accession>A0ABP7L1T2</accession>